<sequence length="228" mass="25091">MPFQRGPAGSTEEQVSIIGTLIALPFPAEESRSATPHGWGGPGHHLAVLRQSRDFWEARDPETLTEAQEELETELSALAALLTVRWGSPAVVDLRPFLGLDDADYPDVEAPPEPLNSLCMQAVSMQVWHVPSTERWLGLTVGQADRELNCHLRLARTRRAKLERPGAVTGGRESSAVVSVMMAVTSGRARWRDGLTGPRRKRRVRTAVSRGSGRTTCWNCGVRSPRPR</sequence>
<evidence type="ECO:0000313" key="1">
    <source>
        <dbReference type="EMBL" id="SEN11424.1"/>
    </source>
</evidence>
<keyword evidence="2" id="KW-1185">Reference proteome</keyword>
<gene>
    <name evidence="1" type="ORF">SAMN05216267_1001329</name>
</gene>
<organism evidence="1 2">
    <name type="scientific">Actinacidiphila rubida</name>
    <dbReference type="NCBI Taxonomy" id="310780"/>
    <lineage>
        <taxon>Bacteria</taxon>
        <taxon>Bacillati</taxon>
        <taxon>Actinomycetota</taxon>
        <taxon>Actinomycetes</taxon>
        <taxon>Kitasatosporales</taxon>
        <taxon>Streptomycetaceae</taxon>
        <taxon>Actinacidiphila</taxon>
    </lineage>
</organism>
<proteinExistence type="predicted"/>
<evidence type="ECO:0000313" key="2">
    <source>
        <dbReference type="Proteomes" id="UP000181951"/>
    </source>
</evidence>
<name>A0A1H8DX40_9ACTN</name>
<dbReference type="Proteomes" id="UP000181951">
    <property type="component" value="Unassembled WGS sequence"/>
</dbReference>
<dbReference type="EMBL" id="FODD01000001">
    <property type="protein sequence ID" value="SEN11424.1"/>
    <property type="molecule type" value="Genomic_DNA"/>
</dbReference>
<reference evidence="1 2" key="1">
    <citation type="submission" date="2016-10" db="EMBL/GenBank/DDBJ databases">
        <authorList>
            <person name="de Groot N.N."/>
        </authorList>
    </citation>
    <scope>NUCLEOTIDE SEQUENCE [LARGE SCALE GENOMIC DNA]</scope>
    <source>
        <strain evidence="1 2">CGMCC 4.2026</strain>
    </source>
</reference>
<accession>A0A1H8DX40</accession>
<dbReference type="AlphaFoldDB" id="A0A1H8DX40"/>
<protein>
    <submittedName>
        <fullName evidence="1">Uncharacterized protein</fullName>
    </submittedName>
</protein>
<dbReference type="RefSeq" id="WP_069462372.1">
    <property type="nucleotide sequence ID" value="NZ_FODD01000001.1"/>
</dbReference>